<dbReference type="GO" id="GO:0015562">
    <property type="term" value="F:efflux transmembrane transporter activity"/>
    <property type="evidence" value="ECO:0007669"/>
    <property type="project" value="InterPro"/>
</dbReference>
<organism evidence="4 5">
    <name type="scientific">Ramlibacter humi</name>
    <dbReference type="NCBI Taxonomy" id="2530451"/>
    <lineage>
        <taxon>Bacteria</taxon>
        <taxon>Pseudomonadati</taxon>
        <taxon>Pseudomonadota</taxon>
        <taxon>Betaproteobacteria</taxon>
        <taxon>Burkholderiales</taxon>
        <taxon>Comamonadaceae</taxon>
        <taxon>Ramlibacter</taxon>
    </lineage>
</organism>
<protein>
    <submittedName>
        <fullName evidence="4">Efflux transporter outer membrane subunit</fullName>
    </submittedName>
</protein>
<feature type="region of interest" description="Disordered" evidence="3">
    <location>
        <begin position="116"/>
        <end position="141"/>
    </location>
</feature>
<proteinExistence type="inferred from homology"/>
<dbReference type="Pfam" id="PF02321">
    <property type="entry name" value="OEP"/>
    <property type="match status" value="2"/>
</dbReference>
<comment type="caution">
    <text evidence="4">The sequence shown here is derived from an EMBL/GenBank/DDBJ whole genome shotgun (WGS) entry which is preliminary data.</text>
</comment>
<keyword evidence="2" id="KW-0812">Transmembrane</keyword>
<dbReference type="PROSITE" id="PS51257">
    <property type="entry name" value="PROKAR_LIPOPROTEIN"/>
    <property type="match status" value="1"/>
</dbReference>
<name>A0A4Z0CBU9_9BURK</name>
<feature type="signal peptide" evidence="2">
    <location>
        <begin position="1"/>
        <end position="27"/>
    </location>
</feature>
<comment type="subcellular location">
    <subcellularLocation>
        <location evidence="2">Cell membrane</location>
        <topology evidence="2">Lipid-anchor</topology>
    </subcellularLocation>
</comment>
<evidence type="ECO:0000313" key="5">
    <source>
        <dbReference type="Proteomes" id="UP000297839"/>
    </source>
</evidence>
<sequence length="493" mass="51855">MRGLLPTQAMYKKTLCLALSLALSACAVGPRYTAAPAIDTPAAFKEGQGEWVRAAPADALERGAWWQLFNDPVLNDLAAKVEVSNQTVAASVAAYRQARALVAQQRASLFPTVSLDASGNRSGSRGGSPTTTTSGAIVTGSGSARTSYQFDIGASWEPDVWGRLSRTVEGARASEQASLADLAAARLAAQGELAANYCNLRGLDVQRALQAQTLAGYERTLQITNNRYQAGIAARTDVLQAQTQLASTRADLLTLDRQRAQLEHAIAVLVGQAPANFSIAPDPQWRAVVPDVPVAVPSTLLQRRPDIAGAERRVAQANEQIGIAMTGWFPSLRLTGSVGAGAASISDLFSSSALVWALGASLAQTIFDAGATAAQVEGARAGLDAAAARYRQAVLAAFQDVEDQLTGVRVLQQQVALREEASRDADLVEQQVLNRYQAGQVSFTDVITAQVTAQTARRALVQLQSDRQAAAVALIQSLGGGWQGLQAEAAAKP</sequence>
<dbReference type="SUPFAM" id="SSF56954">
    <property type="entry name" value="Outer membrane efflux proteins (OEP)"/>
    <property type="match status" value="1"/>
</dbReference>
<gene>
    <name evidence="4" type="ORF">EZ216_01725</name>
</gene>
<evidence type="ECO:0000256" key="1">
    <source>
        <dbReference type="ARBA" id="ARBA00007613"/>
    </source>
</evidence>
<dbReference type="NCBIfam" id="TIGR01845">
    <property type="entry name" value="outer_NodT"/>
    <property type="match status" value="1"/>
</dbReference>
<dbReference type="EMBL" id="SMLK01000001">
    <property type="protein sequence ID" value="TFZ07908.1"/>
    <property type="molecule type" value="Genomic_DNA"/>
</dbReference>
<dbReference type="Gene3D" id="1.20.1600.10">
    <property type="entry name" value="Outer membrane efflux proteins (OEP)"/>
    <property type="match status" value="1"/>
</dbReference>
<dbReference type="OrthoDB" id="9770517at2"/>
<dbReference type="Gene3D" id="2.20.200.10">
    <property type="entry name" value="Outer membrane efflux proteins (OEP)"/>
    <property type="match status" value="1"/>
</dbReference>
<keyword evidence="2" id="KW-1134">Transmembrane beta strand</keyword>
<dbReference type="InterPro" id="IPR010131">
    <property type="entry name" value="MdtP/NodT-like"/>
</dbReference>
<feature type="compositionally biased region" description="Low complexity" evidence="3">
    <location>
        <begin position="118"/>
        <end position="135"/>
    </location>
</feature>
<dbReference type="PANTHER" id="PTHR30203">
    <property type="entry name" value="OUTER MEMBRANE CATION EFFLUX PROTEIN"/>
    <property type="match status" value="1"/>
</dbReference>
<keyword evidence="2" id="KW-0564">Palmitate</keyword>
<comment type="similarity">
    <text evidence="1 2">Belongs to the outer membrane factor (OMF) (TC 1.B.17) family.</text>
</comment>
<keyword evidence="2" id="KW-0732">Signal</keyword>
<dbReference type="Proteomes" id="UP000297839">
    <property type="component" value="Unassembled WGS sequence"/>
</dbReference>
<keyword evidence="2" id="KW-0472">Membrane</keyword>
<evidence type="ECO:0000256" key="3">
    <source>
        <dbReference type="SAM" id="MobiDB-lite"/>
    </source>
</evidence>
<keyword evidence="2" id="KW-0449">Lipoprotein</keyword>
<dbReference type="AlphaFoldDB" id="A0A4Z0CBU9"/>
<feature type="chain" id="PRO_5021510243" evidence="2">
    <location>
        <begin position="28"/>
        <end position="493"/>
    </location>
</feature>
<dbReference type="GO" id="GO:0005886">
    <property type="term" value="C:plasma membrane"/>
    <property type="evidence" value="ECO:0007669"/>
    <property type="project" value="UniProtKB-SubCell"/>
</dbReference>
<accession>A0A4Z0CBU9</accession>
<keyword evidence="5" id="KW-1185">Reference proteome</keyword>
<reference evidence="4 5" key="1">
    <citation type="submission" date="2019-03" db="EMBL/GenBank/DDBJ databases">
        <title>Ramlibacter sp. 18x22-1, whole genome shotgun sequence.</title>
        <authorList>
            <person name="Zhang X."/>
            <person name="Feng G."/>
            <person name="Zhu H."/>
        </authorList>
    </citation>
    <scope>NUCLEOTIDE SEQUENCE [LARGE SCALE GENOMIC DNA]</scope>
    <source>
        <strain evidence="4 5">18x22-1</strain>
    </source>
</reference>
<evidence type="ECO:0000256" key="2">
    <source>
        <dbReference type="RuleBase" id="RU362097"/>
    </source>
</evidence>
<evidence type="ECO:0000313" key="4">
    <source>
        <dbReference type="EMBL" id="TFZ07908.1"/>
    </source>
</evidence>
<dbReference type="PANTHER" id="PTHR30203:SF33">
    <property type="entry name" value="BLR4455 PROTEIN"/>
    <property type="match status" value="1"/>
</dbReference>
<dbReference type="InterPro" id="IPR003423">
    <property type="entry name" value="OMP_efflux"/>
</dbReference>